<keyword evidence="6" id="KW-1185">Reference proteome</keyword>
<evidence type="ECO:0000256" key="3">
    <source>
        <dbReference type="ARBA" id="ARBA00023163"/>
    </source>
</evidence>
<evidence type="ECO:0000313" key="5">
    <source>
        <dbReference type="EMBL" id="MEY8662831.1"/>
    </source>
</evidence>
<organism evidence="5 6">
    <name type="scientific">Ligilactobacillus faecis</name>
    <dbReference type="NCBI Taxonomy" id="762833"/>
    <lineage>
        <taxon>Bacteria</taxon>
        <taxon>Bacillati</taxon>
        <taxon>Bacillota</taxon>
        <taxon>Bacilli</taxon>
        <taxon>Lactobacillales</taxon>
        <taxon>Lactobacillaceae</taxon>
        <taxon>Ligilactobacillus</taxon>
    </lineage>
</organism>
<dbReference type="CDD" id="cd00090">
    <property type="entry name" value="HTH_ARSR"/>
    <property type="match status" value="1"/>
</dbReference>
<dbReference type="EMBL" id="JBCLUF010000030">
    <property type="protein sequence ID" value="MEY8662831.1"/>
    <property type="molecule type" value="Genomic_DNA"/>
</dbReference>
<evidence type="ECO:0000256" key="1">
    <source>
        <dbReference type="ARBA" id="ARBA00023015"/>
    </source>
</evidence>
<reference evidence="5 6" key="1">
    <citation type="submission" date="2024-03" db="EMBL/GenBank/DDBJ databases">
        <title>Mouse gut bacterial collection (mGBC) of GemPharmatech.</title>
        <authorList>
            <person name="He Y."/>
            <person name="Dong L."/>
            <person name="Wu D."/>
            <person name="Gao X."/>
            <person name="Lin Z."/>
        </authorList>
    </citation>
    <scope>NUCLEOTIDE SEQUENCE [LARGE SCALE GENOMIC DNA]</scope>
    <source>
        <strain evidence="5 6">15-30</strain>
    </source>
</reference>
<dbReference type="PANTHER" id="PTHR43132">
    <property type="entry name" value="ARSENICAL RESISTANCE OPERON REPRESSOR ARSR-RELATED"/>
    <property type="match status" value="1"/>
</dbReference>
<evidence type="ECO:0000259" key="4">
    <source>
        <dbReference type="PROSITE" id="PS50987"/>
    </source>
</evidence>
<sequence length="103" mass="11793">MTIEKKLTLPTEEETNASVQIFKAFGNETRYKILSLLFGQKLTVNEIAQTIEMTQSAVSHQLKILRQTGLVSSKRDGQHVYYALADQHIIMIFKQVKEHISED</sequence>
<evidence type="ECO:0000256" key="2">
    <source>
        <dbReference type="ARBA" id="ARBA00023125"/>
    </source>
</evidence>
<dbReference type="Proteomes" id="UP001565236">
    <property type="component" value="Unassembled WGS sequence"/>
</dbReference>
<keyword evidence="2" id="KW-0238">DNA-binding</keyword>
<dbReference type="InterPro" id="IPR001845">
    <property type="entry name" value="HTH_ArsR_DNA-bd_dom"/>
</dbReference>
<dbReference type="RefSeq" id="WP_369942677.1">
    <property type="nucleotide sequence ID" value="NZ_JBCLUF010000030.1"/>
</dbReference>
<dbReference type="Gene3D" id="1.10.10.10">
    <property type="entry name" value="Winged helix-like DNA-binding domain superfamily/Winged helix DNA-binding domain"/>
    <property type="match status" value="1"/>
</dbReference>
<proteinExistence type="predicted"/>
<name>A0ABV4DQT9_9LACO</name>
<dbReference type="PRINTS" id="PR00778">
    <property type="entry name" value="HTHARSR"/>
</dbReference>
<gene>
    <name evidence="5" type="ORF">AALT52_08015</name>
</gene>
<dbReference type="SUPFAM" id="SSF46785">
    <property type="entry name" value="Winged helix' DNA-binding domain"/>
    <property type="match status" value="1"/>
</dbReference>
<dbReference type="SMART" id="SM00418">
    <property type="entry name" value="HTH_ARSR"/>
    <property type="match status" value="1"/>
</dbReference>
<dbReference type="NCBIfam" id="NF033788">
    <property type="entry name" value="HTH_metalloreg"/>
    <property type="match status" value="1"/>
</dbReference>
<dbReference type="InterPro" id="IPR036390">
    <property type="entry name" value="WH_DNA-bd_sf"/>
</dbReference>
<dbReference type="Pfam" id="PF01022">
    <property type="entry name" value="HTH_5"/>
    <property type="match status" value="1"/>
</dbReference>
<comment type="caution">
    <text evidence="5">The sequence shown here is derived from an EMBL/GenBank/DDBJ whole genome shotgun (WGS) entry which is preliminary data.</text>
</comment>
<dbReference type="InterPro" id="IPR051011">
    <property type="entry name" value="Metal_resp_trans_reg"/>
</dbReference>
<accession>A0ABV4DQT9</accession>
<evidence type="ECO:0000313" key="6">
    <source>
        <dbReference type="Proteomes" id="UP001565236"/>
    </source>
</evidence>
<keyword evidence="1" id="KW-0805">Transcription regulation</keyword>
<protein>
    <submittedName>
        <fullName evidence="5">Metalloregulator ArsR/SmtB family transcription factor</fullName>
    </submittedName>
</protein>
<dbReference type="InterPro" id="IPR011991">
    <property type="entry name" value="ArsR-like_HTH"/>
</dbReference>
<dbReference type="PANTHER" id="PTHR43132:SF6">
    <property type="entry name" value="HTH-TYPE TRANSCRIPTIONAL REPRESSOR CZRA"/>
    <property type="match status" value="1"/>
</dbReference>
<keyword evidence="3" id="KW-0804">Transcription</keyword>
<dbReference type="PROSITE" id="PS50987">
    <property type="entry name" value="HTH_ARSR_2"/>
    <property type="match status" value="1"/>
</dbReference>
<feature type="domain" description="HTH arsR-type" evidence="4">
    <location>
        <begin position="10"/>
        <end position="103"/>
    </location>
</feature>
<dbReference type="InterPro" id="IPR036388">
    <property type="entry name" value="WH-like_DNA-bd_sf"/>
</dbReference>